<comment type="caution">
    <text evidence="2">The sequence shown here is derived from an EMBL/GenBank/DDBJ whole genome shotgun (WGS) entry which is preliminary data.</text>
</comment>
<feature type="transmembrane region" description="Helical" evidence="1">
    <location>
        <begin position="83"/>
        <end position="104"/>
    </location>
</feature>
<organism evidence="2 3">
    <name type="scientific">Rosa chinensis</name>
    <name type="common">China rose</name>
    <dbReference type="NCBI Taxonomy" id="74649"/>
    <lineage>
        <taxon>Eukaryota</taxon>
        <taxon>Viridiplantae</taxon>
        <taxon>Streptophyta</taxon>
        <taxon>Embryophyta</taxon>
        <taxon>Tracheophyta</taxon>
        <taxon>Spermatophyta</taxon>
        <taxon>Magnoliopsida</taxon>
        <taxon>eudicotyledons</taxon>
        <taxon>Gunneridae</taxon>
        <taxon>Pentapetalae</taxon>
        <taxon>rosids</taxon>
        <taxon>fabids</taxon>
        <taxon>Rosales</taxon>
        <taxon>Rosaceae</taxon>
        <taxon>Rosoideae</taxon>
        <taxon>Rosoideae incertae sedis</taxon>
        <taxon>Rosa</taxon>
    </lineage>
</organism>
<keyword evidence="1" id="KW-0472">Membrane</keyword>
<keyword evidence="1" id="KW-0812">Transmembrane</keyword>
<dbReference type="EMBL" id="PDCK01000042">
    <property type="protein sequence ID" value="PRQ38539.1"/>
    <property type="molecule type" value="Genomic_DNA"/>
</dbReference>
<proteinExistence type="predicted"/>
<sequence length="160" mass="18023">MNAVLALLIGLKYAPGMETLTTLLLVALVSYFGLMYAAKKLKADPDLRDFGAFINKMSILFGIHALTFELLIIVLAYGSVPLFLWSILVLSVAVAVVVLLRLAFVELKEKLMWINGHLMEYWTRFYGRSKNAKLEMTTTVCNTDHEVQDKNQMEELPPPV</sequence>
<reference evidence="2 3" key="1">
    <citation type="journal article" date="2018" name="Nat. Genet.">
        <title>The Rosa genome provides new insights in the design of modern roses.</title>
        <authorList>
            <person name="Bendahmane M."/>
        </authorList>
    </citation>
    <scope>NUCLEOTIDE SEQUENCE [LARGE SCALE GENOMIC DNA]</scope>
    <source>
        <strain evidence="3">cv. Old Blush</strain>
    </source>
</reference>
<feature type="transmembrane region" description="Helical" evidence="1">
    <location>
        <begin position="59"/>
        <end position="77"/>
    </location>
</feature>
<evidence type="ECO:0000313" key="2">
    <source>
        <dbReference type="EMBL" id="PRQ38539.1"/>
    </source>
</evidence>
<evidence type="ECO:0000313" key="3">
    <source>
        <dbReference type="Proteomes" id="UP000238479"/>
    </source>
</evidence>
<name>A0A2P6QWM2_ROSCH</name>
<feature type="transmembrane region" description="Helical" evidence="1">
    <location>
        <begin position="20"/>
        <end position="38"/>
    </location>
</feature>
<accession>A0A2P6QWM2</accession>
<dbReference type="AlphaFoldDB" id="A0A2P6QWM2"/>
<dbReference type="Proteomes" id="UP000238479">
    <property type="component" value="Chromosome 4"/>
</dbReference>
<evidence type="ECO:0000256" key="1">
    <source>
        <dbReference type="SAM" id="Phobius"/>
    </source>
</evidence>
<dbReference type="Gramene" id="PRQ38539">
    <property type="protein sequence ID" value="PRQ38539"/>
    <property type="gene ID" value="RchiOBHm_Chr4g0415081"/>
</dbReference>
<keyword evidence="1" id="KW-1133">Transmembrane helix</keyword>
<gene>
    <name evidence="2" type="ORF">RchiOBHm_Chr4g0415081</name>
</gene>
<keyword evidence="3" id="KW-1185">Reference proteome</keyword>
<protein>
    <submittedName>
        <fullName evidence="2">Uncharacterized protein</fullName>
    </submittedName>
</protein>